<evidence type="ECO:0000256" key="3">
    <source>
        <dbReference type="ARBA" id="ARBA00022692"/>
    </source>
</evidence>
<comment type="similarity">
    <text evidence="2">Belongs to the CLPTM1 family.</text>
</comment>
<keyword evidence="10" id="KW-1185">Reference proteome</keyword>
<dbReference type="EMBL" id="CAJNOQ010000442">
    <property type="protein sequence ID" value="CAF0801739.1"/>
    <property type="molecule type" value="Genomic_DNA"/>
</dbReference>
<dbReference type="PANTHER" id="PTHR21347:SF14">
    <property type="entry name" value="LIPID SCRAMBLASE CLPTM1-RELATED"/>
    <property type="match status" value="1"/>
</dbReference>
<evidence type="ECO:0000256" key="4">
    <source>
        <dbReference type="ARBA" id="ARBA00022989"/>
    </source>
</evidence>
<feature type="transmembrane region" description="Helical" evidence="7">
    <location>
        <begin position="375"/>
        <end position="394"/>
    </location>
</feature>
<dbReference type="Proteomes" id="UP000663829">
    <property type="component" value="Unassembled WGS sequence"/>
</dbReference>
<evidence type="ECO:0000313" key="9">
    <source>
        <dbReference type="EMBL" id="CAF3586793.1"/>
    </source>
</evidence>
<evidence type="ECO:0000256" key="2">
    <source>
        <dbReference type="ARBA" id="ARBA00009310"/>
    </source>
</evidence>
<feature type="transmembrane region" description="Helical" evidence="7">
    <location>
        <begin position="314"/>
        <end position="331"/>
    </location>
</feature>
<keyword evidence="4 7" id="KW-1133">Transmembrane helix</keyword>
<evidence type="ECO:0008006" key="11">
    <source>
        <dbReference type="Google" id="ProtNLM"/>
    </source>
</evidence>
<dbReference type="EMBL" id="CAJOBC010000442">
    <property type="protein sequence ID" value="CAF3586793.1"/>
    <property type="molecule type" value="Genomic_DNA"/>
</dbReference>
<dbReference type="GO" id="GO:0012505">
    <property type="term" value="C:endomembrane system"/>
    <property type="evidence" value="ECO:0007669"/>
    <property type="project" value="TreeGrafter"/>
</dbReference>
<dbReference type="InterPro" id="IPR019374">
    <property type="entry name" value="Ribosomal_mS22"/>
</dbReference>
<dbReference type="InterPro" id="IPR008429">
    <property type="entry name" value="CLPTM1"/>
</dbReference>
<feature type="region of interest" description="Disordered" evidence="6">
    <location>
        <begin position="512"/>
        <end position="539"/>
    </location>
</feature>
<dbReference type="Pfam" id="PF05602">
    <property type="entry name" value="CLPTM1"/>
    <property type="match status" value="2"/>
</dbReference>
<protein>
    <recommendedName>
        <fullName evidence="11">Cleft lip and palate associated transmembrane protein</fullName>
    </recommendedName>
</protein>
<dbReference type="PANTHER" id="PTHR21347">
    <property type="entry name" value="CLEFT LIP AND PALATE ASSOCIATED TRANSMEMBRANE PROTEIN-RELATED"/>
    <property type="match status" value="1"/>
</dbReference>
<evidence type="ECO:0000313" key="8">
    <source>
        <dbReference type="EMBL" id="CAF0801739.1"/>
    </source>
</evidence>
<dbReference type="GO" id="GO:0016020">
    <property type="term" value="C:membrane"/>
    <property type="evidence" value="ECO:0007669"/>
    <property type="project" value="UniProtKB-SubCell"/>
</dbReference>
<organism evidence="8 10">
    <name type="scientific">Didymodactylos carnosus</name>
    <dbReference type="NCBI Taxonomy" id="1234261"/>
    <lineage>
        <taxon>Eukaryota</taxon>
        <taxon>Metazoa</taxon>
        <taxon>Spiralia</taxon>
        <taxon>Gnathifera</taxon>
        <taxon>Rotifera</taxon>
        <taxon>Eurotatoria</taxon>
        <taxon>Bdelloidea</taxon>
        <taxon>Philodinida</taxon>
        <taxon>Philodinidae</taxon>
        <taxon>Didymodactylos</taxon>
    </lineage>
</organism>
<evidence type="ECO:0000256" key="6">
    <source>
        <dbReference type="SAM" id="MobiDB-lite"/>
    </source>
</evidence>
<proteinExistence type="inferred from homology"/>
<feature type="transmembrane region" description="Helical" evidence="7">
    <location>
        <begin position="252"/>
        <end position="272"/>
    </location>
</feature>
<dbReference type="OrthoDB" id="10052321at2759"/>
<comment type="caution">
    <text evidence="8">The sequence shown here is derived from an EMBL/GenBank/DDBJ whole genome shotgun (WGS) entry which is preliminary data.</text>
</comment>
<keyword evidence="3 7" id="KW-0812">Transmembrane</keyword>
<evidence type="ECO:0000256" key="5">
    <source>
        <dbReference type="ARBA" id="ARBA00023136"/>
    </source>
</evidence>
<keyword evidence="5 7" id="KW-0472">Membrane</keyword>
<feature type="compositionally biased region" description="Basic and acidic residues" evidence="6">
    <location>
        <begin position="1"/>
        <end position="11"/>
    </location>
</feature>
<gene>
    <name evidence="8" type="ORF">GPM918_LOCUS3552</name>
    <name evidence="9" type="ORF">SRO942_LOCUS3552</name>
</gene>
<sequence>MSEDNERRDASGENTATDQLLMQRANSNTNTETSNNNTVAISQQGSGVAAVPQPAAPVPRRQSGWEVFFRRTPQNPATNSTLTPSFDGSGAFTPGNIFPKGSKLDMYVYITEDQIYNFNQTNEPFWLLENLEYGNWKAGPNRDGTFTKYGQIPISETVQNNGSLYLHVFVTEHGYTPNPYDGDAYSRRYSFSKTKRSALNLTLTYSPLQLWKWQMYISQHLRQSWYGNLLGDDESDDDQDAMKRALIETNPYLLIITICVSIVHTVFEILAFKNDIQFWRTRKSLEGLSVRSIFFNIFQSAIVLLYVFDNETNTMVRISVFVGILIELWKIPKILTFARIPGETWFGCIPKFKYVYKPSYTETSTSDYDQKAFRYLSWALFPLVIGYAIYSLMYHEHKSWYSFVLSTIYGFLLTFGFIMMTPQLFINYKLKSVAHLPWRMMTYKALNTFIDDMFAFVIKMPTMYRIGCFRDDIIFFIYLYQRYIYPVDRRRTNEFGTSGENETGAPALQNELEHQQDQSDLQQPDVSSNSPPDVDSEYIIIPPSKETETIRHRNILESDEQTITDPVDDLHQQTPNLHQNDETTTTISKRDPGDYFIRKDVQDLLTNITGFDLNKIFHVKNNKDMQRTTYKFMTDKQLKEEQIQTIERARSKLQMAPVLSEAIENVEILEKNPMLKDFSKSKHLFIDISLGIPIRDRMIVARETDGTLRTATLDEQSRMRQIYYPVPGRELIMPKMFEEAKLEKVLERGDYLFILDRACAQFEPDDREYIRVIQTTYEHIEKTNSYDLLRSTRHFGSMAFYFIWYKKIDRLLNDMIRRELMTDAVALIQLYGIIHPDTKVSRYDFAQTQPSDIIQSFADDEARIPGLLQEALRQLQQPIAAAANR</sequence>
<dbReference type="Proteomes" id="UP000681722">
    <property type="component" value="Unassembled WGS sequence"/>
</dbReference>
<accession>A0A813SSM8</accession>
<reference evidence="8" key="1">
    <citation type="submission" date="2021-02" db="EMBL/GenBank/DDBJ databases">
        <authorList>
            <person name="Nowell W R."/>
        </authorList>
    </citation>
    <scope>NUCLEOTIDE SEQUENCE</scope>
</reference>
<name>A0A813SSM8_9BILA</name>
<dbReference type="AlphaFoldDB" id="A0A813SSM8"/>
<evidence type="ECO:0000256" key="7">
    <source>
        <dbReference type="SAM" id="Phobius"/>
    </source>
</evidence>
<feature type="compositionally biased region" description="Low complexity" evidence="6">
    <location>
        <begin position="524"/>
        <end position="533"/>
    </location>
</feature>
<feature type="region of interest" description="Disordered" evidence="6">
    <location>
        <begin position="1"/>
        <end position="20"/>
    </location>
</feature>
<evidence type="ECO:0000256" key="1">
    <source>
        <dbReference type="ARBA" id="ARBA00004141"/>
    </source>
</evidence>
<dbReference type="Pfam" id="PF10245">
    <property type="entry name" value="MRP-S22"/>
    <property type="match status" value="1"/>
</dbReference>
<feature type="transmembrane region" description="Helical" evidence="7">
    <location>
        <begin position="400"/>
        <end position="421"/>
    </location>
</feature>
<comment type="subcellular location">
    <subcellularLocation>
        <location evidence="1">Membrane</location>
        <topology evidence="1">Multi-pass membrane protein</topology>
    </subcellularLocation>
</comment>
<feature type="transmembrane region" description="Helical" evidence="7">
    <location>
        <begin position="293"/>
        <end position="308"/>
    </location>
</feature>
<evidence type="ECO:0000313" key="10">
    <source>
        <dbReference type="Proteomes" id="UP000663829"/>
    </source>
</evidence>